<protein>
    <submittedName>
        <fullName evidence="1">Uncharacterized protein</fullName>
    </submittedName>
</protein>
<name>A0A5N0UR51_9PSEU</name>
<keyword evidence="2" id="KW-1185">Reference proteome</keyword>
<evidence type="ECO:0000313" key="1">
    <source>
        <dbReference type="EMBL" id="KAA9153907.1"/>
    </source>
</evidence>
<dbReference type="OrthoDB" id="3695728at2"/>
<dbReference type="EMBL" id="VMNW02000071">
    <property type="protein sequence ID" value="KAA9153907.1"/>
    <property type="molecule type" value="Genomic_DNA"/>
</dbReference>
<proteinExistence type="predicted"/>
<gene>
    <name evidence="1" type="ORF">FPZ12_033405</name>
</gene>
<sequence>MLTAAPAASAAPAAPKSKVAVHAKAEKDSVHVGEKVKITGDLDASSQNRVDSLEPVIVQSLQAGVWVNLSTGSCRPNGLFSIDLSFTVSAQLSLRVFHPETGLYASATSSVFGLLVL</sequence>
<dbReference type="AlphaFoldDB" id="A0A5N0UR51"/>
<organism evidence="1 2">
    <name type="scientific">Amycolatopsis acidicola</name>
    <dbReference type="NCBI Taxonomy" id="2596893"/>
    <lineage>
        <taxon>Bacteria</taxon>
        <taxon>Bacillati</taxon>
        <taxon>Actinomycetota</taxon>
        <taxon>Actinomycetes</taxon>
        <taxon>Pseudonocardiales</taxon>
        <taxon>Pseudonocardiaceae</taxon>
        <taxon>Amycolatopsis</taxon>
    </lineage>
</organism>
<dbReference type="Proteomes" id="UP000319769">
    <property type="component" value="Unassembled WGS sequence"/>
</dbReference>
<reference evidence="1" key="1">
    <citation type="submission" date="2019-09" db="EMBL/GenBank/DDBJ databases">
        <authorList>
            <person name="Teo W.F.A."/>
            <person name="Duangmal K."/>
        </authorList>
    </citation>
    <scope>NUCLEOTIDE SEQUENCE [LARGE SCALE GENOMIC DNA]</scope>
    <source>
        <strain evidence="1">K81G1</strain>
    </source>
</reference>
<comment type="caution">
    <text evidence="1">The sequence shown here is derived from an EMBL/GenBank/DDBJ whole genome shotgun (WGS) entry which is preliminary data.</text>
</comment>
<accession>A0A5N0UR51</accession>
<evidence type="ECO:0000313" key="2">
    <source>
        <dbReference type="Proteomes" id="UP000319769"/>
    </source>
</evidence>